<evidence type="ECO:0000256" key="1">
    <source>
        <dbReference type="SAM" id="Phobius"/>
    </source>
</evidence>
<dbReference type="EMBL" id="JABBGA010000008">
    <property type="protein sequence ID" value="NML26526.1"/>
    <property type="molecule type" value="Genomic_DNA"/>
</dbReference>
<organism evidence="2 3">
    <name type="scientific">Zoogloea dura</name>
    <dbReference type="NCBI Taxonomy" id="2728840"/>
    <lineage>
        <taxon>Bacteria</taxon>
        <taxon>Pseudomonadati</taxon>
        <taxon>Pseudomonadota</taxon>
        <taxon>Betaproteobacteria</taxon>
        <taxon>Rhodocyclales</taxon>
        <taxon>Zoogloeaceae</taxon>
        <taxon>Zoogloea</taxon>
    </lineage>
</organism>
<feature type="transmembrane region" description="Helical" evidence="1">
    <location>
        <begin position="33"/>
        <end position="60"/>
    </location>
</feature>
<protein>
    <submittedName>
        <fullName evidence="2">Uncharacterized protein</fullName>
    </submittedName>
</protein>
<dbReference type="AlphaFoldDB" id="A0A848G6I3"/>
<keyword evidence="1" id="KW-0812">Transmembrane</keyword>
<evidence type="ECO:0000313" key="2">
    <source>
        <dbReference type="EMBL" id="NML26526.1"/>
    </source>
</evidence>
<dbReference type="RefSeq" id="WP_169146059.1">
    <property type="nucleotide sequence ID" value="NZ_JABBGA010000008.1"/>
</dbReference>
<evidence type="ECO:0000313" key="3">
    <source>
        <dbReference type="Proteomes" id="UP000580043"/>
    </source>
</evidence>
<feature type="transmembrane region" description="Helical" evidence="1">
    <location>
        <begin position="131"/>
        <end position="150"/>
    </location>
</feature>
<proteinExistence type="predicted"/>
<gene>
    <name evidence="2" type="ORF">HHL15_12285</name>
</gene>
<name>A0A848G6I3_9RHOO</name>
<sequence>MVAPDTRQAVATAHLAAATLAQARSCSRLAGGLLLLGVASLLLPPAGLAGTLLTALAIGAGLAQHYYALRCDLDARLFATWAAQWGRPDGSPDADLAAFDQALGTLFGKSPPPRPLEERARAALRLFRHQLVALLVELAAILGAVAWRLLQAGMN</sequence>
<reference evidence="2 3" key="1">
    <citation type="submission" date="2020-04" db="EMBL/GenBank/DDBJ databases">
        <title>Zoogloea sp. G-4-1-14 isolated from soil.</title>
        <authorList>
            <person name="Dahal R.H."/>
        </authorList>
    </citation>
    <scope>NUCLEOTIDE SEQUENCE [LARGE SCALE GENOMIC DNA]</scope>
    <source>
        <strain evidence="2 3">G-4-1-14</strain>
    </source>
</reference>
<keyword evidence="1" id="KW-1133">Transmembrane helix</keyword>
<comment type="caution">
    <text evidence="2">The sequence shown here is derived from an EMBL/GenBank/DDBJ whole genome shotgun (WGS) entry which is preliminary data.</text>
</comment>
<keyword evidence="3" id="KW-1185">Reference proteome</keyword>
<keyword evidence="1" id="KW-0472">Membrane</keyword>
<accession>A0A848G6I3</accession>
<dbReference type="Proteomes" id="UP000580043">
    <property type="component" value="Unassembled WGS sequence"/>
</dbReference>